<evidence type="ECO:0000256" key="1">
    <source>
        <dbReference type="SAM" id="MobiDB-lite"/>
    </source>
</evidence>
<evidence type="ECO:0000313" key="2">
    <source>
        <dbReference type="EMBL" id="KAL3513410.1"/>
    </source>
</evidence>
<comment type="caution">
    <text evidence="2">The sequence shown here is derived from an EMBL/GenBank/DDBJ whole genome shotgun (WGS) entry which is preliminary data.</text>
</comment>
<organism evidence="2 3">
    <name type="scientific">Cinchona calisaya</name>
    <dbReference type="NCBI Taxonomy" id="153742"/>
    <lineage>
        <taxon>Eukaryota</taxon>
        <taxon>Viridiplantae</taxon>
        <taxon>Streptophyta</taxon>
        <taxon>Embryophyta</taxon>
        <taxon>Tracheophyta</taxon>
        <taxon>Spermatophyta</taxon>
        <taxon>Magnoliopsida</taxon>
        <taxon>eudicotyledons</taxon>
        <taxon>Gunneridae</taxon>
        <taxon>Pentapetalae</taxon>
        <taxon>asterids</taxon>
        <taxon>lamiids</taxon>
        <taxon>Gentianales</taxon>
        <taxon>Rubiaceae</taxon>
        <taxon>Cinchonoideae</taxon>
        <taxon>Cinchoneae</taxon>
        <taxon>Cinchona</taxon>
    </lineage>
</organism>
<evidence type="ECO:0000313" key="3">
    <source>
        <dbReference type="Proteomes" id="UP001630127"/>
    </source>
</evidence>
<dbReference type="EMBL" id="JBJUIK010000011">
    <property type="protein sequence ID" value="KAL3513410.1"/>
    <property type="molecule type" value="Genomic_DNA"/>
</dbReference>
<dbReference type="AlphaFoldDB" id="A0ABD2Z1M8"/>
<keyword evidence="3" id="KW-1185">Reference proteome</keyword>
<accession>A0ABD2Z1M8</accession>
<protein>
    <submittedName>
        <fullName evidence="2">Uncharacterized protein</fullName>
    </submittedName>
</protein>
<proteinExistence type="predicted"/>
<sequence length="103" mass="11571">MPIANPEASPPVVAHENDIDGGQAISPEASLVEKWPLTGCSRWSSWSQHWRSGKLISHKSRIFKIHIPQLVEVVPPLSLQTNFKLQTLFLRGIISRLQQPLTQ</sequence>
<feature type="region of interest" description="Disordered" evidence="1">
    <location>
        <begin position="1"/>
        <end position="23"/>
    </location>
</feature>
<dbReference type="Proteomes" id="UP001630127">
    <property type="component" value="Unassembled WGS sequence"/>
</dbReference>
<name>A0ABD2Z1M8_9GENT</name>
<gene>
    <name evidence="2" type="ORF">ACH5RR_026127</name>
</gene>
<reference evidence="2 3" key="1">
    <citation type="submission" date="2024-11" db="EMBL/GenBank/DDBJ databases">
        <title>A near-complete genome assembly of Cinchona calisaya.</title>
        <authorList>
            <person name="Lian D.C."/>
            <person name="Zhao X.W."/>
            <person name="Wei L."/>
        </authorList>
    </citation>
    <scope>NUCLEOTIDE SEQUENCE [LARGE SCALE GENOMIC DNA]</scope>
    <source>
        <tissue evidence="2">Nenye</tissue>
    </source>
</reference>